<dbReference type="AlphaFoldDB" id="A0A9W8AYY4"/>
<evidence type="ECO:0000313" key="2">
    <source>
        <dbReference type="Proteomes" id="UP001151582"/>
    </source>
</evidence>
<reference evidence="1" key="1">
    <citation type="submission" date="2022-07" db="EMBL/GenBank/DDBJ databases">
        <title>Phylogenomic reconstructions and comparative analyses of Kickxellomycotina fungi.</title>
        <authorList>
            <person name="Reynolds N.K."/>
            <person name="Stajich J.E."/>
            <person name="Barry K."/>
            <person name="Grigoriev I.V."/>
            <person name="Crous P."/>
            <person name="Smith M.E."/>
        </authorList>
    </citation>
    <scope>NUCLEOTIDE SEQUENCE</scope>
    <source>
        <strain evidence="1">RSA 567</strain>
    </source>
</reference>
<comment type="caution">
    <text evidence="1">The sequence shown here is derived from an EMBL/GenBank/DDBJ whole genome shotgun (WGS) entry which is preliminary data.</text>
</comment>
<feature type="non-terminal residue" evidence="1">
    <location>
        <position position="164"/>
    </location>
</feature>
<sequence length="164" mass="17152">MPPATAAQQVSPEVMQMASGKADSGLARAARTLVNLDRTIGQQGLAGTAFKSSLKSAFCGVNQVLNQNQNAVVLDSVAFTSGSINPTGPSMLLSNKVATRFYPNQGNAGMFNAAWLDDFVKQTALALPKAKSIAIIIGANGALFFRANIKDNKELVRALAQATP</sequence>
<proteinExistence type="predicted"/>
<evidence type="ECO:0000313" key="1">
    <source>
        <dbReference type="EMBL" id="KAJ1968513.1"/>
    </source>
</evidence>
<protein>
    <submittedName>
        <fullName evidence="1">Uncharacterized protein</fullName>
    </submittedName>
</protein>
<gene>
    <name evidence="1" type="ORF">H4R34_006260</name>
</gene>
<dbReference type="EMBL" id="JANBQB010002106">
    <property type="protein sequence ID" value="KAJ1968513.1"/>
    <property type="molecule type" value="Genomic_DNA"/>
</dbReference>
<dbReference type="Proteomes" id="UP001151582">
    <property type="component" value="Unassembled WGS sequence"/>
</dbReference>
<organism evidence="1 2">
    <name type="scientific">Dimargaris verticillata</name>
    <dbReference type="NCBI Taxonomy" id="2761393"/>
    <lineage>
        <taxon>Eukaryota</taxon>
        <taxon>Fungi</taxon>
        <taxon>Fungi incertae sedis</taxon>
        <taxon>Zoopagomycota</taxon>
        <taxon>Kickxellomycotina</taxon>
        <taxon>Dimargaritomycetes</taxon>
        <taxon>Dimargaritales</taxon>
        <taxon>Dimargaritaceae</taxon>
        <taxon>Dimargaris</taxon>
    </lineage>
</organism>
<dbReference type="OrthoDB" id="10551069at2759"/>
<keyword evidence="2" id="KW-1185">Reference proteome</keyword>
<accession>A0A9W8AYY4</accession>
<name>A0A9W8AYY4_9FUNG</name>